<gene>
    <name evidence="1" type="ORF">MOC_3684</name>
</gene>
<sequence>MSLSNAELKVKSSMLDPARALTAFDRDGAVIVADADTSTYSDGPGHE</sequence>
<dbReference type="HOGENOM" id="CLU_3170148_0_0_5"/>
<evidence type="ECO:0000313" key="2">
    <source>
        <dbReference type="Proteomes" id="UP000029492"/>
    </source>
</evidence>
<proteinExistence type="predicted"/>
<protein>
    <submittedName>
        <fullName evidence="1">Protein of unassigned function</fullName>
    </submittedName>
</protein>
<organism evidence="1 2">
    <name type="scientific">Methylobacterium oryzae CBMB20</name>
    <dbReference type="NCBI Taxonomy" id="693986"/>
    <lineage>
        <taxon>Bacteria</taxon>
        <taxon>Pseudomonadati</taxon>
        <taxon>Pseudomonadota</taxon>
        <taxon>Alphaproteobacteria</taxon>
        <taxon>Hyphomicrobiales</taxon>
        <taxon>Methylobacteriaceae</taxon>
        <taxon>Methylobacterium</taxon>
    </lineage>
</organism>
<reference evidence="1 2" key="1">
    <citation type="journal article" date="2014" name="PLoS ONE">
        <title>Genome Information of Methylobacterium oryzae, a Plant-Probiotic Methylotroph in the Phyllosphere.</title>
        <authorList>
            <person name="Kwak M.J."/>
            <person name="Jeong H."/>
            <person name="Madhaiyan M."/>
            <person name="Lee Y."/>
            <person name="Sa T.M."/>
            <person name="Oh T.K."/>
            <person name="Kim J.F."/>
        </authorList>
    </citation>
    <scope>NUCLEOTIDE SEQUENCE [LARGE SCALE GENOMIC DNA]</scope>
    <source>
        <strain evidence="1 2">CBMB20</strain>
    </source>
</reference>
<accession>A0A089QA48</accession>
<dbReference type="Proteomes" id="UP000029492">
    <property type="component" value="Chromosome"/>
</dbReference>
<dbReference type="STRING" id="693986.MOC_3684"/>
<name>A0A089QA48_9HYPH</name>
<dbReference type="KEGG" id="mor:MOC_3684"/>
<keyword evidence="2" id="KW-1185">Reference proteome</keyword>
<dbReference type="AlphaFoldDB" id="A0A089QA48"/>
<dbReference type="RefSeq" id="WP_158498459.1">
    <property type="nucleotide sequence ID" value="NZ_CP003811.1"/>
</dbReference>
<evidence type="ECO:0000313" key="1">
    <source>
        <dbReference type="EMBL" id="AIQ91439.1"/>
    </source>
</evidence>
<dbReference type="EMBL" id="CP003811">
    <property type="protein sequence ID" value="AIQ91439.1"/>
    <property type="molecule type" value="Genomic_DNA"/>
</dbReference>